<keyword evidence="3" id="KW-1185">Reference proteome</keyword>
<proteinExistence type="predicted"/>
<organism evidence="2 3">
    <name type="scientific">Pleurodeles waltl</name>
    <name type="common">Iberian ribbed newt</name>
    <dbReference type="NCBI Taxonomy" id="8319"/>
    <lineage>
        <taxon>Eukaryota</taxon>
        <taxon>Metazoa</taxon>
        <taxon>Chordata</taxon>
        <taxon>Craniata</taxon>
        <taxon>Vertebrata</taxon>
        <taxon>Euteleostomi</taxon>
        <taxon>Amphibia</taxon>
        <taxon>Batrachia</taxon>
        <taxon>Caudata</taxon>
        <taxon>Salamandroidea</taxon>
        <taxon>Salamandridae</taxon>
        <taxon>Pleurodelinae</taxon>
        <taxon>Pleurodeles</taxon>
    </lineage>
</organism>
<reference evidence="2" key="1">
    <citation type="journal article" date="2022" name="bioRxiv">
        <title>Sequencing and chromosome-scale assembly of the giantPleurodeles waltlgenome.</title>
        <authorList>
            <person name="Brown T."/>
            <person name="Elewa A."/>
            <person name="Iarovenko S."/>
            <person name="Subramanian E."/>
            <person name="Araus A.J."/>
            <person name="Petzold A."/>
            <person name="Susuki M."/>
            <person name="Suzuki K.-i.T."/>
            <person name="Hayashi T."/>
            <person name="Toyoda A."/>
            <person name="Oliveira C."/>
            <person name="Osipova E."/>
            <person name="Leigh N.D."/>
            <person name="Simon A."/>
            <person name="Yun M.H."/>
        </authorList>
    </citation>
    <scope>NUCLEOTIDE SEQUENCE</scope>
    <source>
        <strain evidence="2">20211129_DDA</strain>
        <tissue evidence="2">Liver</tissue>
    </source>
</reference>
<sequence length="83" mass="8915">MLLQPAPPPPERAQLCLSDLGTAAVRSWRRWLACERPGAEQVSGPDRGTKDGALEGGGLVSEETVSQETPDRGFGVNYPQCCF</sequence>
<evidence type="ECO:0000313" key="3">
    <source>
        <dbReference type="Proteomes" id="UP001066276"/>
    </source>
</evidence>
<gene>
    <name evidence="2" type="ORF">NDU88_001759</name>
</gene>
<dbReference type="AlphaFoldDB" id="A0AAV7U840"/>
<evidence type="ECO:0000256" key="1">
    <source>
        <dbReference type="SAM" id="MobiDB-lite"/>
    </source>
</evidence>
<dbReference type="Proteomes" id="UP001066276">
    <property type="component" value="Chromosome 3_1"/>
</dbReference>
<protein>
    <submittedName>
        <fullName evidence="2">Uncharacterized protein</fullName>
    </submittedName>
</protein>
<feature type="region of interest" description="Disordered" evidence="1">
    <location>
        <begin position="37"/>
        <end position="83"/>
    </location>
</feature>
<dbReference type="EMBL" id="JANPWB010000005">
    <property type="protein sequence ID" value="KAJ1184963.1"/>
    <property type="molecule type" value="Genomic_DNA"/>
</dbReference>
<accession>A0AAV7U840</accession>
<comment type="caution">
    <text evidence="2">The sequence shown here is derived from an EMBL/GenBank/DDBJ whole genome shotgun (WGS) entry which is preliminary data.</text>
</comment>
<name>A0AAV7U840_PLEWA</name>
<evidence type="ECO:0000313" key="2">
    <source>
        <dbReference type="EMBL" id="KAJ1184963.1"/>
    </source>
</evidence>